<feature type="transmembrane region" description="Helical" evidence="8">
    <location>
        <begin position="243"/>
        <end position="264"/>
    </location>
</feature>
<feature type="transmembrane region" description="Helical" evidence="8">
    <location>
        <begin position="462"/>
        <end position="480"/>
    </location>
</feature>
<dbReference type="InterPro" id="IPR020846">
    <property type="entry name" value="MFS_dom"/>
</dbReference>
<evidence type="ECO:0000256" key="4">
    <source>
        <dbReference type="ARBA" id="ARBA00022692"/>
    </source>
</evidence>
<dbReference type="PROSITE" id="PS50850">
    <property type="entry name" value="MFS"/>
    <property type="match status" value="1"/>
</dbReference>
<evidence type="ECO:0000256" key="3">
    <source>
        <dbReference type="ARBA" id="ARBA00022448"/>
    </source>
</evidence>
<evidence type="ECO:0000256" key="2">
    <source>
        <dbReference type="ARBA" id="ARBA00010992"/>
    </source>
</evidence>
<name>A0A0G2EIU8_PHACM</name>
<feature type="transmembrane region" description="Helical" evidence="8">
    <location>
        <begin position="486"/>
        <end position="507"/>
    </location>
</feature>
<protein>
    <submittedName>
        <fullName evidence="10">Putative mfs maltose</fullName>
    </submittedName>
</protein>
<feature type="transmembrane region" description="Helical" evidence="8">
    <location>
        <begin position="364"/>
        <end position="382"/>
    </location>
</feature>
<feature type="transmembrane region" description="Helical" evidence="8">
    <location>
        <begin position="389"/>
        <end position="410"/>
    </location>
</feature>
<dbReference type="NCBIfam" id="TIGR00879">
    <property type="entry name" value="SP"/>
    <property type="match status" value="1"/>
</dbReference>
<dbReference type="InterPro" id="IPR005828">
    <property type="entry name" value="MFS_sugar_transport-like"/>
</dbReference>
<comment type="similarity">
    <text evidence="2 7">Belongs to the major facilitator superfamily. Sugar transporter (TC 2.A.1.1) family.</text>
</comment>
<comment type="subcellular location">
    <subcellularLocation>
        <location evidence="1">Membrane</location>
        <topology evidence="1">Multi-pass membrane protein</topology>
    </subcellularLocation>
</comment>
<dbReference type="AlphaFoldDB" id="A0A0G2EIU8"/>
<sequence length="573" mass="63711">MASRRGPRMASVSHVGMNTVALNDFFLQHASEKDPGFAALNADAHAATDHEHRMTFLQAIKLYPKAVGWSVVLSTAIVMEGYDVVLLANFFALDSFNKRYGTLGPDGEYTISAPWKSGLTNGASVGEILGLYAAGVVQQKIGYRKTMIGALAMITCTIFLTFFAQSLPMLLVGEILCGIPWGVFQTMTTAYASDVCPVALRAYLTTYVNLCWVFGQLIGSGVLRAMLERNDQWGYRIPFALQWMWPLPILIGCIFAPESPYWLVQKGKIADAKHALRRLTTKSDPTFDADKTIAMMQHTNEIEKEVTAGTTYWDCFKGVNLRRTEIACVTWLVQQFCGSTFMGYSTVFYEAAGLDDVYAFDLSMAQYGLGAIGTMGSWWLMGYAGRRTLYMYGTAILFILLMVIGFVSLAPRSNNGANWAIGSLLLIFTFTYDLTVGPVCYSLVAEIPSTRLKSQTVILARNFYNIGGIVTNIVTNYMLTATAWNWGAHSGFFWAGTCLLCVIWIFFRLPEPKGRTYGELDVLFERKVPARNFKSTEVDIFRSDNLALVETERRSSSPSDVYDEKVTTKHIEA</sequence>
<evidence type="ECO:0000256" key="5">
    <source>
        <dbReference type="ARBA" id="ARBA00022989"/>
    </source>
</evidence>
<dbReference type="PANTHER" id="PTHR48022:SF5">
    <property type="entry name" value="ALPHA-GLUCOSIDES PERMEASE MPH2-RELATED"/>
    <property type="match status" value="1"/>
</dbReference>
<feature type="transmembrane region" description="Helical" evidence="8">
    <location>
        <begin position="416"/>
        <end position="441"/>
    </location>
</feature>
<organism evidence="10 11">
    <name type="scientific">Phaeomoniella chlamydospora</name>
    <name type="common">Phaeoacremonium chlamydosporum</name>
    <dbReference type="NCBI Taxonomy" id="158046"/>
    <lineage>
        <taxon>Eukaryota</taxon>
        <taxon>Fungi</taxon>
        <taxon>Dikarya</taxon>
        <taxon>Ascomycota</taxon>
        <taxon>Pezizomycotina</taxon>
        <taxon>Eurotiomycetes</taxon>
        <taxon>Chaetothyriomycetidae</taxon>
        <taxon>Phaeomoniellales</taxon>
        <taxon>Phaeomoniellaceae</taxon>
        <taxon>Phaeomoniella</taxon>
    </lineage>
</organism>
<feature type="transmembrane region" description="Helical" evidence="8">
    <location>
        <begin position="170"/>
        <end position="192"/>
    </location>
</feature>
<evidence type="ECO:0000313" key="11">
    <source>
        <dbReference type="Proteomes" id="UP000053317"/>
    </source>
</evidence>
<evidence type="ECO:0000256" key="8">
    <source>
        <dbReference type="SAM" id="Phobius"/>
    </source>
</evidence>
<proteinExistence type="inferred from homology"/>
<dbReference type="Pfam" id="PF00083">
    <property type="entry name" value="Sugar_tr"/>
    <property type="match status" value="1"/>
</dbReference>
<evidence type="ECO:0000259" key="9">
    <source>
        <dbReference type="PROSITE" id="PS50850"/>
    </source>
</evidence>
<keyword evidence="4 8" id="KW-0812">Transmembrane</keyword>
<feature type="domain" description="Major facilitator superfamily (MFS) profile" evidence="9">
    <location>
        <begin position="69"/>
        <end position="513"/>
    </location>
</feature>
<keyword evidence="11" id="KW-1185">Reference proteome</keyword>
<dbReference type="EMBL" id="LCWF01000079">
    <property type="protein sequence ID" value="KKY22151.1"/>
    <property type="molecule type" value="Genomic_DNA"/>
</dbReference>
<dbReference type="InterPro" id="IPR036259">
    <property type="entry name" value="MFS_trans_sf"/>
</dbReference>
<dbReference type="SUPFAM" id="SSF103473">
    <property type="entry name" value="MFS general substrate transporter"/>
    <property type="match status" value="1"/>
</dbReference>
<dbReference type="GO" id="GO:0016020">
    <property type="term" value="C:membrane"/>
    <property type="evidence" value="ECO:0007669"/>
    <property type="project" value="UniProtKB-SubCell"/>
</dbReference>
<comment type="caution">
    <text evidence="10">The sequence shown here is derived from an EMBL/GenBank/DDBJ whole genome shotgun (WGS) entry which is preliminary data.</text>
</comment>
<feature type="transmembrane region" description="Helical" evidence="8">
    <location>
        <begin position="147"/>
        <end position="164"/>
    </location>
</feature>
<evidence type="ECO:0000313" key="10">
    <source>
        <dbReference type="EMBL" id="KKY22151.1"/>
    </source>
</evidence>
<dbReference type="InterPro" id="IPR050360">
    <property type="entry name" value="MFS_Sugar_Transporters"/>
</dbReference>
<dbReference type="InterPro" id="IPR003663">
    <property type="entry name" value="Sugar/inositol_transpt"/>
</dbReference>
<dbReference type="PANTHER" id="PTHR48022">
    <property type="entry name" value="PLASTIDIC GLUCOSE TRANSPORTER 4"/>
    <property type="match status" value="1"/>
</dbReference>
<gene>
    <name evidence="10" type="ORF">UCRPC4_g03338</name>
</gene>
<accession>A0A0G2EIU8</accession>
<reference evidence="10 11" key="1">
    <citation type="submission" date="2015-05" db="EMBL/GenBank/DDBJ databases">
        <title>Distinctive expansion of gene families associated with plant cell wall degradation and secondary metabolism in the genomes of grapevine trunk pathogens.</title>
        <authorList>
            <person name="Lawrence D.P."/>
            <person name="Travadon R."/>
            <person name="Rolshausen P.E."/>
            <person name="Baumgartner K."/>
        </authorList>
    </citation>
    <scope>NUCLEOTIDE SEQUENCE [LARGE SCALE GENOMIC DNA]</scope>
    <source>
        <strain evidence="10">UCRPC4</strain>
    </source>
</reference>
<reference evidence="10 11" key="2">
    <citation type="submission" date="2015-05" db="EMBL/GenBank/DDBJ databases">
        <authorList>
            <person name="Morales-Cruz A."/>
            <person name="Amrine K.C."/>
            <person name="Cantu D."/>
        </authorList>
    </citation>
    <scope>NUCLEOTIDE SEQUENCE [LARGE SCALE GENOMIC DNA]</scope>
    <source>
        <strain evidence="10">UCRPC4</strain>
    </source>
</reference>
<evidence type="ECO:0000256" key="7">
    <source>
        <dbReference type="RuleBase" id="RU003346"/>
    </source>
</evidence>
<dbReference type="Proteomes" id="UP000053317">
    <property type="component" value="Unassembled WGS sequence"/>
</dbReference>
<keyword evidence="5 8" id="KW-1133">Transmembrane helix</keyword>
<keyword evidence="3 7" id="KW-0813">Transport</keyword>
<dbReference type="FunFam" id="1.20.1250.20:FF:000149">
    <property type="entry name" value="MFS transporter, SP family, general alpha glucoside:H+ symporter"/>
    <property type="match status" value="1"/>
</dbReference>
<keyword evidence="6 8" id="KW-0472">Membrane</keyword>
<dbReference type="GO" id="GO:0005351">
    <property type="term" value="F:carbohydrate:proton symporter activity"/>
    <property type="evidence" value="ECO:0007669"/>
    <property type="project" value="TreeGrafter"/>
</dbReference>
<feature type="transmembrane region" description="Helical" evidence="8">
    <location>
        <begin position="204"/>
        <end position="223"/>
    </location>
</feature>
<dbReference type="Gene3D" id="1.20.1250.20">
    <property type="entry name" value="MFS general substrate transporter like domains"/>
    <property type="match status" value="1"/>
</dbReference>
<evidence type="ECO:0000256" key="6">
    <source>
        <dbReference type="ARBA" id="ARBA00023136"/>
    </source>
</evidence>
<feature type="transmembrane region" description="Helical" evidence="8">
    <location>
        <begin position="326"/>
        <end position="344"/>
    </location>
</feature>
<evidence type="ECO:0000256" key="1">
    <source>
        <dbReference type="ARBA" id="ARBA00004141"/>
    </source>
</evidence>
<dbReference type="OrthoDB" id="6612291at2759"/>